<evidence type="ECO:0000256" key="5">
    <source>
        <dbReference type="ARBA" id="ARBA00022801"/>
    </source>
</evidence>
<comment type="caution">
    <text evidence="9">The sequence shown here is derived from an EMBL/GenBank/DDBJ whole genome shotgun (WGS) entry which is preliminary data.</text>
</comment>
<organism evidence="9 10">
    <name type="scientific">Hibiscus syriacus</name>
    <name type="common">Rose of Sharon</name>
    <dbReference type="NCBI Taxonomy" id="106335"/>
    <lineage>
        <taxon>Eukaryota</taxon>
        <taxon>Viridiplantae</taxon>
        <taxon>Streptophyta</taxon>
        <taxon>Embryophyta</taxon>
        <taxon>Tracheophyta</taxon>
        <taxon>Spermatophyta</taxon>
        <taxon>Magnoliopsida</taxon>
        <taxon>eudicotyledons</taxon>
        <taxon>Gunneridae</taxon>
        <taxon>Pentapetalae</taxon>
        <taxon>rosids</taxon>
        <taxon>malvids</taxon>
        <taxon>Malvales</taxon>
        <taxon>Malvaceae</taxon>
        <taxon>Malvoideae</taxon>
        <taxon>Hibiscus</taxon>
    </lineage>
</organism>
<evidence type="ECO:0000256" key="3">
    <source>
        <dbReference type="ARBA" id="ARBA00022512"/>
    </source>
</evidence>
<evidence type="ECO:0000256" key="7">
    <source>
        <dbReference type="ARBA" id="ARBA00023316"/>
    </source>
</evidence>
<keyword evidence="4" id="KW-0964">Secreted</keyword>
<keyword evidence="10" id="KW-1185">Reference proteome</keyword>
<dbReference type="GO" id="GO:0004650">
    <property type="term" value="F:polygalacturonase activity"/>
    <property type="evidence" value="ECO:0007669"/>
    <property type="project" value="InterPro"/>
</dbReference>
<dbReference type="Proteomes" id="UP000436088">
    <property type="component" value="Unassembled WGS sequence"/>
</dbReference>
<keyword evidence="5 8" id="KW-0378">Hydrolase</keyword>
<dbReference type="GO" id="GO:0005975">
    <property type="term" value="P:carbohydrate metabolic process"/>
    <property type="evidence" value="ECO:0007669"/>
    <property type="project" value="InterPro"/>
</dbReference>
<keyword evidence="7" id="KW-0961">Cell wall biogenesis/degradation</keyword>
<comment type="subcellular location">
    <subcellularLocation>
        <location evidence="1">Secreted</location>
        <location evidence="1">Cell wall</location>
    </subcellularLocation>
</comment>
<evidence type="ECO:0000256" key="8">
    <source>
        <dbReference type="RuleBase" id="RU361169"/>
    </source>
</evidence>
<evidence type="ECO:0000256" key="4">
    <source>
        <dbReference type="ARBA" id="ARBA00022525"/>
    </source>
</evidence>
<evidence type="ECO:0000313" key="9">
    <source>
        <dbReference type="EMBL" id="KAE8657643.1"/>
    </source>
</evidence>
<dbReference type="EMBL" id="VEPZ02001756">
    <property type="protein sequence ID" value="KAE8657643.1"/>
    <property type="molecule type" value="Genomic_DNA"/>
</dbReference>
<dbReference type="GO" id="GO:0071555">
    <property type="term" value="P:cell wall organization"/>
    <property type="evidence" value="ECO:0007669"/>
    <property type="project" value="UniProtKB-KW"/>
</dbReference>
<proteinExistence type="inferred from homology"/>
<keyword evidence="3" id="KW-0134">Cell wall</keyword>
<dbReference type="Pfam" id="PF00295">
    <property type="entry name" value="Glyco_hydro_28"/>
    <property type="match status" value="1"/>
</dbReference>
<reference evidence="9" key="1">
    <citation type="submission" date="2019-09" db="EMBL/GenBank/DDBJ databases">
        <title>Draft genome information of white flower Hibiscus syriacus.</title>
        <authorList>
            <person name="Kim Y.-M."/>
        </authorList>
    </citation>
    <scope>NUCLEOTIDE SEQUENCE [LARGE SCALE GENOMIC DNA]</scope>
    <source>
        <strain evidence="9">YM2019G1</strain>
    </source>
</reference>
<keyword evidence="6 8" id="KW-0326">Glycosidase</keyword>
<dbReference type="SUPFAM" id="SSF51126">
    <property type="entry name" value="Pectin lyase-like"/>
    <property type="match status" value="1"/>
</dbReference>
<protein>
    <submittedName>
        <fullName evidence="9">Polygalacturonase</fullName>
    </submittedName>
</protein>
<evidence type="ECO:0000256" key="2">
    <source>
        <dbReference type="ARBA" id="ARBA00008834"/>
    </source>
</evidence>
<comment type="similarity">
    <text evidence="2 8">Belongs to the glycosyl hydrolase 28 family.</text>
</comment>
<gene>
    <name evidence="9" type="ORF">F3Y22_tig00116984pilonHSYRG00094</name>
</gene>
<dbReference type="InterPro" id="IPR011050">
    <property type="entry name" value="Pectin_lyase_fold/virulence"/>
</dbReference>
<name>A0A6A2WG11_HIBSY</name>
<dbReference type="InterPro" id="IPR012334">
    <property type="entry name" value="Pectin_lyas_fold"/>
</dbReference>
<evidence type="ECO:0000256" key="6">
    <source>
        <dbReference type="ARBA" id="ARBA00023295"/>
    </source>
</evidence>
<dbReference type="AlphaFoldDB" id="A0A6A2WG11"/>
<dbReference type="InterPro" id="IPR000743">
    <property type="entry name" value="Glyco_hydro_28"/>
</dbReference>
<evidence type="ECO:0000256" key="1">
    <source>
        <dbReference type="ARBA" id="ARBA00004191"/>
    </source>
</evidence>
<dbReference type="Gene3D" id="2.160.20.10">
    <property type="entry name" value="Single-stranded right-handed beta-helix, Pectin lyase-like"/>
    <property type="match status" value="1"/>
</dbReference>
<sequence>MVEEKKWWDLPCRPHKGIEQHCLDLVIAPFGAGYKVFMSSNLTVKGLRVKDSPQSNFIFDGCQNVHVESLHITTPILSPSTDGIHIENTNGDDCISIGSGCYDVDIRNLTCGPGSHGTSIASLGNHNSRACVHNITVRDSVIRAANNSARIKTWQGGSGAITNIKNIHFFF</sequence>
<dbReference type="PANTHER" id="PTHR31375">
    <property type="match status" value="1"/>
</dbReference>
<evidence type="ECO:0000313" key="10">
    <source>
        <dbReference type="Proteomes" id="UP000436088"/>
    </source>
</evidence>
<accession>A0A6A2WG11</accession>